<dbReference type="AlphaFoldDB" id="A0A8J5H888"/>
<evidence type="ECO:0000313" key="3">
    <source>
        <dbReference type="Proteomes" id="UP000734854"/>
    </source>
</evidence>
<proteinExistence type="predicted"/>
<evidence type="ECO:0000259" key="1">
    <source>
        <dbReference type="Pfam" id="PF08326"/>
    </source>
</evidence>
<evidence type="ECO:0000313" key="2">
    <source>
        <dbReference type="EMBL" id="KAG6521359.1"/>
    </source>
</evidence>
<dbReference type="PANTHER" id="PTHR45728">
    <property type="entry name" value="ACETYL-COA CARBOXYLASE, ISOFORM A"/>
    <property type="match status" value="1"/>
</dbReference>
<dbReference type="InterPro" id="IPR013537">
    <property type="entry name" value="AcCoA_COase_cen"/>
</dbReference>
<dbReference type="GO" id="GO:0006633">
    <property type="term" value="P:fatty acid biosynthetic process"/>
    <property type="evidence" value="ECO:0007669"/>
    <property type="project" value="InterPro"/>
</dbReference>
<dbReference type="PANTHER" id="PTHR45728:SF3">
    <property type="entry name" value="ACETYL-COA CARBOXYLASE"/>
    <property type="match status" value="1"/>
</dbReference>
<dbReference type="EMBL" id="JACMSC010000005">
    <property type="protein sequence ID" value="KAG6521359.1"/>
    <property type="molecule type" value="Genomic_DNA"/>
</dbReference>
<protein>
    <recommendedName>
        <fullName evidence="1">Acetyl-CoA carboxylase central domain-containing protein</fullName>
    </recommendedName>
</protein>
<organism evidence="2 3">
    <name type="scientific">Zingiber officinale</name>
    <name type="common">Ginger</name>
    <name type="synonym">Amomum zingiber</name>
    <dbReference type="NCBI Taxonomy" id="94328"/>
    <lineage>
        <taxon>Eukaryota</taxon>
        <taxon>Viridiplantae</taxon>
        <taxon>Streptophyta</taxon>
        <taxon>Embryophyta</taxon>
        <taxon>Tracheophyta</taxon>
        <taxon>Spermatophyta</taxon>
        <taxon>Magnoliopsida</taxon>
        <taxon>Liliopsida</taxon>
        <taxon>Zingiberales</taxon>
        <taxon>Zingiberaceae</taxon>
        <taxon>Zingiber</taxon>
    </lineage>
</organism>
<comment type="caution">
    <text evidence="2">The sequence shown here is derived from an EMBL/GenBank/DDBJ whole genome shotgun (WGS) entry which is preliminary data.</text>
</comment>
<dbReference type="InterPro" id="IPR049076">
    <property type="entry name" value="ACCA"/>
</dbReference>
<accession>A0A8J5H888</accession>
<keyword evidence="3" id="KW-1185">Reference proteome</keyword>
<dbReference type="Pfam" id="PF08326">
    <property type="entry name" value="ACC_central"/>
    <property type="match status" value="1"/>
</dbReference>
<dbReference type="Proteomes" id="UP000734854">
    <property type="component" value="Unassembled WGS sequence"/>
</dbReference>
<dbReference type="GO" id="GO:0005524">
    <property type="term" value="F:ATP binding"/>
    <property type="evidence" value="ECO:0007669"/>
    <property type="project" value="InterPro"/>
</dbReference>
<feature type="domain" description="Acetyl-CoA carboxylase central" evidence="1">
    <location>
        <begin position="158"/>
        <end position="229"/>
    </location>
</feature>
<gene>
    <name evidence="2" type="ORF">ZIOFF_018475</name>
</gene>
<sequence length="229" mass="25504">MRASGFDTIQICPLERPKKWGVSPLIKSFTFPIKGGFAMELNVAQFWSSGIRSHEVTLVDFEVKDLKGLSIDLLLPEVGTTQNRYCLQVGTCLSGSNHLYTPGTHVLITGLISSTSRSSWLFRDSGRHFSGPHGVAVAGNQCKASIWIQNAAVNPLHSHLERLVKPLMGLVKSYEGGRERHAFVIVRSLFEEYLSVEELFSDKIQADFIELGLQHKKDLLQVVDMVLSH</sequence>
<reference evidence="2 3" key="1">
    <citation type="submission" date="2020-08" db="EMBL/GenBank/DDBJ databases">
        <title>Plant Genome Project.</title>
        <authorList>
            <person name="Zhang R.-G."/>
        </authorList>
    </citation>
    <scope>NUCLEOTIDE SEQUENCE [LARGE SCALE GENOMIC DNA]</scope>
    <source>
        <tissue evidence="2">Rhizome</tissue>
    </source>
</reference>
<name>A0A8J5H888_ZINOF</name>
<dbReference type="GO" id="GO:0003989">
    <property type="term" value="F:acetyl-CoA carboxylase activity"/>
    <property type="evidence" value="ECO:0007669"/>
    <property type="project" value="InterPro"/>
</dbReference>